<dbReference type="AlphaFoldDB" id="A0AAD1X7A8"/>
<accession>A0AAD1X7A8</accession>
<proteinExistence type="predicted"/>
<keyword evidence="3" id="KW-1185">Reference proteome</keyword>
<organism evidence="2 3">
    <name type="scientific">Euplotes crassus</name>
    <dbReference type="NCBI Taxonomy" id="5936"/>
    <lineage>
        <taxon>Eukaryota</taxon>
        <taxon>Sar</taxon>
        <taxon>Alveolata</taxon>
        <taxon>Ciliophora</taxon>
        <taxon>Intramacronucleata</taxon>
        <taxon>Spirotrichea</taxon>
        <taxon>Hypotrichia</taxon>
        <taxon>Euplotida</taxon>
        <taxon>Euplotidae</taxon>
        <taxon>Moneuplotes</taxon>
    </lineage>
</organism>
<comment type="caution">
    <text evidence="2">The sequence shown here is derived from an EMBL/GenBank/DDBJ whole genome shotgun (WGS) entry which is preliminary data.</text>
</comment>
<feature type="region of interest" description="Disordered" evidence="1">
    <location>
        <begin position="189"/>
        <end position="218"/>
    </location>
</feature>
<evidence type="ECO:0000313" key="2">
    <source>
        <dbReference type="EMBL" id="CAI2363524.1"/>
    </source>
</evidence>
<evidence type="ECO:0000256" key="1">
    <source>
        <dbReference type="SAM" id="MobiDB-lite"/>
    </source>
</evidence>
<protein>
    <submittedName>
        <fullName evidence="2">Uncharacterized protein</fullName>
    </submittedName>
</protein>
<sequence>MYREKNDEYRSSRSLTQEFRKEGVGPAYYSPKLQGKDSNSPIKIPPNFKLSKIPFGSGVDRFGDDYLASFMSTPGPGSYSNNPNMSITKLRQAKNALNLSHSRTSEIKHRNILRSDSPDSYNDSFAYTSGSFHNNDFKHSRLRKKGFKNNYNRNNHTYSEVKLRKPNLKKPKSMIMINKNNQSIKYSLTDPKLRNPSIPYKRKLNDQRDLGPGSYNPKDRILQRNTKTTKICNPVLAEHYKKNKEFIQDPGKKALIDRAKNERQFSHSAEEENKHIYNTISYNTMLKEDEVGSSIFVSKTKRQHSVSSIPGPGSYEINIQKEAPYSSGNFGSSVERNTNITKNDARFPFTEPTYLENPPVGYYNGSKFPKRSADLKAVKQKQDPSKLQNQLIIKGSRTTKEGFNSTSKRELNRTLYNNGVPGPGAYDLTFRDIIKTMDQKLAIQYQISPIGSGKPRFTSVNNTIDVIKEDPNDLSGIPAKDKHLVSDLMNQHYKNRDSNKNSYSFASKVSRLPKS</sequence>
<dbReference type="Pfam" id="PF07004">
    <property type="entry name" value="SHIPPO-rpt"/>
    <property type="match status" value="4"/>
</dbReference>
<name>A0AAD1X7A8_EUPCR</name>
<dbReference type="EMBL" id="CAMPGE010004676">
    <property type="protein sequence ID" value="CAI2363524.1"/>
    <property type="molecule type" value="Genomic_DNA"/>
</dbReference>
<dbReference type="InterPro" id="IPR010736">
    <property type="entry name" value="SHIPPO-rpt"/>
</dbReference>
<feature type="region of interest" description="Disordered" evidence="1">
    <location>
        <begin position="1"/>
        <end position="41"/>
    </location>
</feature>
<feature type="compositionally biased region" description="Basic and acidic residues" evidence="1">
    <location>
        <begin position="1"/>
        <end position="11"/>
    </location>
</feature>
<gene>
    <name evidence="2" type="ORF">ECRASSUSDP1_LOCUS4860</name>
</gene>
<reference evidence="2" key="1">
    <citation type="submission" date="2023-07" db="EMBL/GenBank/DDBJ databases">
        <authorList>
            <consortium name="AG Swart"/>
            <person name="Singh M."/>
            <person name="Singh A."/>
            <person name="Seah K."/>
            <person name="Emmerich C."/>
        </authorList>
    </citation>
    <scope>NUCLEOTIDE SEQUENCE</scope>
    <source>
        <strain evidence="2">DP1</strain>
    </source>
</reference>
<evidence type="ECO:0000313" key="3">
    <source>
        <dbReference type="Proteomes" id="UP001295684"/>
    </source>
</evidence>
<dbReference type="Proteomes" id="UP001295684">
    <property type="component" value="Unassembled WGS sequence"/>
</dbReference>
<feature type="region of interest" description="Disordered" evidence="1">
    <location>
        <begin position="493"/>
        <end position="515"/>
    </location>
</feature>